<evidence type="ECO:0000256" key="3">
    <source>
        <dbReference type="ARBA" id="ARBA00022448"/>
    </source>
</evidence>
<organism evidence="12 13">
    <name type="scientific">Tropilaelaps mercedesae</name>
    <dbReference type="NCBI Taxonomy" id="418985"/>
    <lineage>
        <taxon>Eukaryota</taxon>
        <taxon>Metazoa</taxon>
        <taxon>Ecdysozoa</taxon>
        <taxon>Arthropoda</taxon>
        <taxon>Chelicerata</taxon>
        <taxon>Arachnida</taxon>
        <taxon>Acari</taxon>
        <taxon>Parasitiformes</taxon>
        <taxon>Mesostigmata</taxon>
        <taxon>Gamasina</taxon>
        <taxon>Dermanyssoidea</taxon>
        <taxon>Laelapidae</taxon>
        <taxon>Tropilaelaps</taxon>
    </lineage>
</organism>
<keyword evidence="5 10" id="KW-0375">Hydrogen ion transport</keyword>
<proteinExistence type="inferred from homology"/>
<keyword evidence="9 10" id="KW-0472">Membrane</keyword>
<comment type="function">
    <text evidence="10">Mitochondrial membrane ATP synthase (F(1)F(0) ATP synthase or Complex V) produces ATP from ADP in the presence of a proton gradient across the membrane which is generated by electron transport complexes of the respiratory chain. F-type ATPases consist of two structural domains, F(1) - containing the extramembraneous catalytic core, and F(0) - containing the membrane proton channel, linked together by a central stalk and a peripheral stalk. During catalysis, ATP synthesis in the catalytic domain of F(1) is coupled via a rotary mechanism of the central stalk subunits to proton translocation.</text>
</comment>
<dbReference type="PANTHER" id="PTHR12700">
    <property type="entry name" value="ATP SYNTHASE SUBUNIT D, MITOCHONDRIAL"/>
    <property type="match status" value="1"/>
</dbReference>
<evidence type="ECO:0000256" key="8">
    <source>
        <dbReference type="ARBA" id="ARBA00023128"/>
    </source>
</evidence>
<evidence type="ECO:0000256" key="10">
    <source>
        <dbReference type="PIRNR" id="PIRNR005514"/>
    </source>
</evidence>
<evidence type="ECO:0000256" key="11">
    <source>
        <dbReference type="SAM" id="Coils"/>
    </source>
</evidence>
<evidence type="ECO:0000256" key="5">
    <source>
        <dbReference type="ARBA" id="ARBA00022781"/>
    </source>
</evidence>
<comment type="subcellular location">
    <subcellularLocation>
        <location evidence="1 10">Mitochondrion inner membrane</location>
    </subcellularLocation>
</comment>
<keyword evidence="4" id="KW-0138">CF(0)</keyword>
<dbReference type="OrthoDB" id="35799at2759"/>
<dbReference type="EMBL" id="MNPL01000595">
    <property type="protein sequence ID" value="OQR79870.1"/>
    <property type="molecule type" value="Genomic_DNA"/>
</dbReference>
<dbReference type="InterPro" id="IPR036228">
    <property type="entry name" value="ATP_synth_F0_dsu_sf_mt"/>
</dbReference>
<comment type="caution">
    <text evidence="12">The sequence shown here is derived from an EMBL/GenBank/DDBJ whole genome shotgun (WGS) entry which is preliminary data.</text>
</comment>
<dbReference type="GO" id="GO:0005743">
    <property type="term" value="C:mitochondrial inner membrane"/>
    <property type="evidence" value="ECO:0007669"/>
    <property type="project" value="UniProtKB-SubCell"/>
</dbReference>
<reference evidence="12 13" key="1">
    <citation type="journal article" date="2017" name="Gigascience">
        <title>Draft genome of the honey bee ectoparasitic mite, Tropilaelaps mercedesae, is shaped by the parasitic life history.</title>
        <authorList>
            <person name="Dong X."/>
            <person name="Armstrong S.D."/>
            <person name="Xia D."/>
            <person name="Makepeace B.L."/>
            <person name="Darby A.C."/>
            <person name="Kadowaki T."/>
        </authorList>
    </citation>
    <scope>NUCLEOTIDE SEQUENCE [LARGE SCALE GENOMIC DNA]</scope>
    <source>
        <strain evidence="12">Wuxi-XJTLU</strain>
    </source>
</reference>
<dbReference type="Proteomes" id="UP000192247">
    <property type="component" value="Unassembled WGS sequence"/>
</dbReference>
<dbReference type="SUPFAM" id="SSF161065">
    <property type="entry name" value="ATP synthase D chain-like"/>
    <property type="match status" value="1"/>
</dbReference>
<evidence type="ECO:0000256" key="4">
    <source>
        <dbReference type="ARBA" id="ARBA00022547"/>
    </source>
</evidence>
<evidence type="ECO:0000256" key="9">
    <source>
        <dbReference type="ARBA" id="ARBA00023136"/>
    </source>
</evidence>
<gene>
    <name evidence="12" type="ORF">BIW11_05432</name>
</gene>
<sequence length="176" mass="20814">MAARRVTKSAIDWTKFMEVVPKNELANFQAFKAKSENYLRAMYALPENPPAIDFSVYKQRLPSPQLVDEFEQKYKALKIPYPTDQESIQKIEAQAKRDEETVKQEIQQSKVRVEKHKSRIADMKKQVPIEHMTMEDYWLAYPENAFNPKNPTFYPHTKEFQDAFEAAQREEKTQKH</sequence>
<dbReference type="STRING" id="418985.A0A1V9Y2D3"/>
<evidence type="ECO:0000313" key="12">
    <source>
        <dbReference type="EMBL" id="OQR79870.1"/>
    </source>
</evidence>
<name>A0A1V9Y2D3_9ACAR</name>
<evidence type="ECO:0000256" key="1">
    <source>
        <dbReference type="ARBA" id="ARBA00004273"/>
    </source>
</evidence>
<keyword evidence="6 10" id="KW-0999">Mitochondrion inner membrane</keyword>
<dbReference type="FunCoup" id="A0A1V9Y2D3">
    <property type="interactions" value="1270"/>
</dbReference>
<dbReference type="GO" id="GO:0015986">
    <property type="term" value="P:proton motive force-driven ATP synthesis"/>
    <property type="evidence" value="ECO:0007669"/>
    <property type="project" value="UniProtKB-UniRule"/>
</dbReference>
<accession>A0A1V9Y2D3</accession>
<dbReference type="GO" id="GO:0045259">
    <property type="term" value="C:proton-transporting ATP synthase complex"/>
    <property type="evidence" value="ECO:0007669"/>
    <property type="project" value="UniProtKB-KW"/>
</dbReference>
<protein>
    <recommendedName>
        <fullName evidence="10">ATP synthase subunit d, mitochondrial</fullName>
    </recommendedName>
</protein>
<dbReference type="AlphaFoldDB" id="A0A1V9Y2D3"/>
<dbReference type="PIRSF" id="PIRSF005514">
    <property type="entry name" value="ATPase_F0_D_mt"/>
    <property type="match status" value="1"/>
</dbReference>
<comment type="similarity">
    <text evidence="2 10">Belongs to the ATPase d subunit family.</text>
</comment>
<keyword evidence="3 10" id="KW-0813">Transport</keyword>
<dbReference type="GO" id="GO:0015078">
    <property type="term" value="F:proton transmembrane transporter activity"/>
    <property type="evidence" value="ECO:0007669"/>
    <property type="project" value="InterPro"/>
</dbReference>
<evidence type="ECO:0000256" key="7">
    <source>
        <dbReference type="ARBA" id="ARBA00023065"/>
    </source>
</evidence>
<keyword evidence="13" id="KW-1185">Reference proteome</keyword>
<evidence type="ECO:0000313" key="13">
    <source>
        <dbReference type="Proteomes" id="UP000192247"/>
    </source>
</evidence>
<evidence type="ECO:0000256" key="2">
    <source>
        <dbReference type="ARBA" id="ARBA00006842"/>
    </source>
</evidence>
<dbReference type="Gene3D" id="6.10.280.70">
    <property type="match status" value="1"/>
</dbReference>
<feature type="coiled-coil region" evidence="11">
    <location>
        <begin position="88"/>
        <end position="126"/>
    </location>
</feature>
<keyword evidence="11" id="KW-0175">Coiled coil</keyword>
<dbReference type="InParanoid" id="A0A1V9Y2D3"/>
<dbReference type="Pfam" id="PF05873">
    <property type="entry name" value="Mt_ATP-synt_D"/>
    <property type="match status" value="1"/>
</dbReference>
<dbReference type="InterPro" id="IPR008689">
    <property type="entry name" value="ATP_synth_F0_dsu_mt"/>
</dbReference>
<evidence type="ECO:0000256" key="6">
    <source>
        <dbReference type="ARBA" id="ARBA00022792"/>
    </source>
</evidence>
<keyword evidence="8 10" id="KW-0496">Mitochondrion</keyword>
<keyword evidence="7 10" id="KW-0406">Ion transport</keyword>